<name>A0A7W7ALV2_9SPHN</name>
<keyword evidence="2" id="KW-1185">Reference proteome</keyword>
<dbReference type="EMBL" id="JACHNY010000005">
    <property type="protein sequence ID" value="MBB4618524.1"/>
    <property type="molecule type" value="Genomic_DNA"/>
</dbReference>
<dbReference type="Proteomes" id="UP000574769">
    <property type="component" value="Unassembled WGS sequence"/>
</dbReference>
<accession>A0A7W7ALV2</accession>
<comment type="caution">
    <text evidence="1">The sequence shown here is derived from an EMBL/GenBank/DDBJ whole genome shotgun (WGS) entry which is preliminary data.</text>
</comment>
<evidence type="ECO:0000313" key="1">
    <source>
        <dbReference type="EMBL" id="MBB4618524.1"/>
    </source>
</evidence>
<reference evidence="1 2" key="1">
    <citation type="submission" date="2020-08" db="EMBL/GenBank/DDBJ databases">
        <title>Genomic Encyclopedia of Type Strains, Phase IV (KMG-IV): sequencing the most valuable type-strain genomes for metagenomic binning, comparative biology and taxonomic classification.</title>
        <authorList>
            <person name="Goeker M."/>
        </authorList>
    </citation>
    <scope>NUCLEOTIDE SEQUENCE [LARGE SCALE GENOMIC DNA]</scope>
    <source>
        <strain evidence="1 2">DSM 15867</strain>
    </source>
</reference>
<evidence type="ECO:0000313" key="2">
    <source>
        <dbReference type="Proteomes" id="UP000574769"/>
    </source>
</evidence>
<dbReference type="AlphaFoldDB" id="A0A7W7ALV2"/>
<proteinExistence type="predicted"/>
<sequence length="84" mass="9709">MPWEHHQIVVGTYSAREHGSKSEVRVRPLPGQMCPPDMQVQFSRQARTQPKVGTCFRIWVKETDLKGDISFLQSPWQWPYAVVG</sequence>
<gene>
    <name evidence="1" type="ORF">GGQ96_002667</name>
</gene>
<protein>
    <submittedName>
        <fullName evidence="1">Uncharacterized protein</fullName>
    </submittedName>
</protein>
<organism evidence="1 2">
    <name type="scientific">Sphingomonas abaci</name>
    <dbReference type="NCBI Taxonomy" id="237611"/>
    <lineage>
        <taxon>Bacteria</taxon>
        <taxon>Pseudomonadati</taxon>
        <taxon>Pseudomonadota</taxon>
        <taxon>Alphaproteobacteria</taxon>
        <taxon>Sphingomonadales</taxon>
        <taxon>Sphingomonadaceae</taxon>
        <taxon>Sphingomonas</taxon>
    </lineage>
</organism>